<dbReference type="OrthoDB" id="6216070at2759"/>
<comment type="caution">
    <text evidence="1">The sequence shown here is derived from an EMBL/GenBank/DDBJ whole genome shotgun (WGS) entry which is preliminary data.</text>
</comment>
<accession>A0A3S1CGF8</accession>
<evidence type="ECO:0008006" key="3">
    <source>
        <dbReference type="Google" id="ProtNLM"/>
    </source>
</evidence>
<dbReference type="AlphaFoldDB" id="A0A3S1CGF8"/>
<dbReference type="EMBL" id="RQTK01000004">
    <property type="protein sequence ID" value="RUS91944.1"/>
    <property type="molecule type" value="Genomic_DNA"/>
</dbReference>
<evidence type="ECO:0000313" key="1">
    <source>
        <dbReference type="EMBL" id="RUS91944.1"/>
    </source>
</evidence>
<keyword evidence="2" id="KW-1185">Reference proteome</keyword>
<proteinExistence type="predicted"/>
<reference evidence="1 2" key="1">
    <citation type="submission" date="2019-01" db="EMBL/GenBank/DDBJ databases">
        <title>A draft genome assembly of the solar-powered sea slug Elysia chlorotica.</title>
        <authorList>
            <person name="Cai H."/>
            <person name="Li Q."/>
            <person name="Fang X."/>
            <person name="Li J."/>
            <person name="Curtis N.E."/>
            <person name="Altenburger A."/>
            <person name="Shibata T."/>
            <person name="Feng M."/>
            <person name="Maeda T."/>
            <person name="Schwartz J.A."/>
            <person name="Shigenobu S."/>
            <person name="Lundholm N."/>
            <person name="Nishiyama T."/>
            <person name="Yang H."/>
            <person name="Hasebe M."/>
            <person name="Li S."/>
            <person name="Pierce S.K."/>
            <person name="Wang J."/>
        </authorList>
    </citation>
    <scope>NUCLEOTIDE SEQUENCE [LARGE SCALE GENOMIC DNA]</scope>
    <source>
        <strain evidence="1">EC2010</strain>
        <tissue evidence="1">Whole organism of an adult</tissue>
    </source>
</reference>
<dbReference type="Proteomes" id="UP000271974">
    <property type="component" value="Unassembled WGS sequence"/>
</dbReference>
<name>A0A3S1CGF8_ELYCH</name>
<gene>
    <name evidence="1" type="ORF">EGW08_000346</name>
</gene>
<sequence length="317" mass="34481">MAALANIRHVERERLRGLLLPGHLVQVSGPPMVGKLTVVNQVLRDMGSASRLQDSLSRTPHAGPFIQHRFSCQSAAGGLSVLANMAAKLERPLHGWEDLNSATAAVLGDLRAAVLLADQGRGAPCHHIFVFEKCEALVTRDADFWFLGFLSALMRALASHLVTVVFTSYKRFQWSGGDGGGFPGNRDRLVTGPVQDGDGHVCWTLEIGQLMDIDILSLLQHFAPAVNPSPYLYIFQRFLGFPEAVRKVAQTFLLGTTVGAALSSASLETVVKTDYAFLHSVFSSRLGEVMDWVGWENLLLLRHFGNSLDSSATMGTV</sequence>
<organism evidence="1 2">
    <name type="scientific">Elysia chlorotica</name>
    <name type="common">Eastern emerald elysia</name>
    <name type="synonym">Sea slug</name>
    <dbReference type="NCBI Taxonomy" id="188477"/>
    <lineage>
        <taxon>Eukaryota</taxon>
        <taxon>Metazoa</taxon>
        <taxon>Spiralia</taxon>
        <taxon>Lophotrochozoa</taxon>
        <taxon>Mollusca</taxon>
        <taxon>Gastropoda</taxon>
        <taxon>Heterobranchia</taxon>
        <taxon>Euthyneura</taxon>
        <taxon>Panpulmonata</taxon>
        <taxon>Sacoglossa</taxon>
        <taxon>Placobranchoidea</taxon>
        <taxon>Plakobranchidae</taxon>
        <taxon>Elysia</taxon>
    </lineage>
</organism>
<evidence type="ECO:0000313" key="2">
    <source>
        <dbReference type="Proteomes" id="UP000271974"/>
    </source>
</evidence>
<protein>
    <recommendedName>
        <fullName evidence="3">Orc1-like AAA ATPase domain-containing protein</fullName>
    </recommendedName>
</protein>